<dbReference type="InterPro" id="IPR012337">
    <property type="entry name" value="RNaseH-like_sf"/>
</dbReference>
<protein>
    <submittedName>
        <fullName evidence="1">Exonuclease</fullName>
    </submittedName>
</protein>
<keyword evidence="2" id="KW-1185">Reference proteome</keyword>
<keyword evidence="1" id="KW-0378">Hydrolase</keyword>
<name>A0A543ICB4_9ACTN</name>
<reference evidence="1 2" key="1">
    <citation type="submission" date="2019-06" db="EMBL/GenBank/DDBJ databases">
        <title>Sequencing the genomes of 1000 actinobacteria strains.</title>
        <authorList>
            <person name="Klenk H.-P."/>
        </authorList>
    </citation>
    <scope>NUCLEOTIDE SEQUENCE [LARGE SCALE GENOMIC DNA]</scope>
    <source>
        <strain evidence="1 2">DSM 45043</strain>
    </source>
</reference>
<dbReference type="SUPFAM" id="SSF53098">
    <property type="entry name" value="Ribonuclease H-like"/>
    <property type="match status" value="1"/>
</dbReference>
<keyword evidence="1" id="KW-0269">Exonuclease</keyword>
<dbReference type="AlphaFoldDB" id="A0A543ICB4"/>
<accession>A0A543ICB4</accession>
<dbReference type="GO" id="GO:0003676">
    <property type="term" value="F:nucleic acid binding"/>
    <property type="evidence" value="ECO:0007669"/>
    <property type="project" value="InterPro"/>
</dbReference>
<proteinExistence type="predicted"/>
<keyword evidence="1" id="KW-0540">Nuclease</keyword>
<dbReference type="EMBL" id="VFPO01000001">
    <property type="protein sequence ID" value="TQM68202.1"/>
    <property type="molecule type" value="Genomic_DNA"/>
</dbReference>
<comment type="caution">
    <text evidence="1">The sequence shown here is derived from an EMBL/GenBank/DDBJ whole genome shotgun (WGS) entry which is preliminary data.</text>
</comment>
<sequence length="191" mass="21291">MARVELYVSADVEADGPIPGPYSMLSFGLAVCGTFDGTRFTAPDPSERTFYAELKPISGDFDPQALEVSGLDRERLLREGRDPAEAMRAAAAWVKTVADGALPVLVAYPLAYDWMWLYWYWVRFTSRSPFGHSRHLDIKTFYAARAGAMAARSTKRQMPAALLSARPHTHNALDDAVEQAELFQNLFRWGG</sequence>
<organism evidence="1 2">
    <name type="scientific">Actinomadura hallensis</name>
    <dbReference type="NCBI Taxonomy" id="337895"/>
    <lineage>
        <taxon>Bacteria</taxon>
        <taxon>Bacillati</taxon>
        <taxon>Actinomycetota</taxon>
        <taxon>Actinomycetes</taxon>
        <taxon>Streptosporangiales</taxon>
        <taxon>Thermomonosporaceae</taxon>
        <taxon>Actinomadura</taxon>
    </lineage>
</organism>
<dbReference type="InterPro" id="IPR036397">
    <property type="entry name" value="RNaseH_sf"/>
</dbReference>
<dbReference type="Gene3D" id="3.30.420.10">
    <property type="entry name" value="Ribonuclease H-like superfamily/Ribonuclease H"/>
    <property type="match status" value="1"/>
</dbReference>
<dbReference type="RefSeq" id="WP_246077222.1">
    <property type="nucleotide sequence ID" value="NZ_VFPO01000001.1"/>
</dbReference>
<dbReference type="GO" id="GO:0004527">
    <property type="term" value="F:exonuclease activity"/>
    <property type="evidence" value="ECO:0007669"/>
    <property type="project" value="UniProtKB-KW"/>
</dbReference>
<dbReference type="Proteomes" id="UP000316706">
    <property type="component" value="Unassembled WGS sequence"/>
</dbReference>
<evidence type="ECO:0000313" key="1">
    <source>
        <dbReference type="EMBL" id="TQM68202.1"/>
    </source>
</evidence>
<evidence type="ECO:0000313" key="2">
    <source>
        <dbReference type="Proteomes" id="UP000316706"/>
    </source>
</evidence>
<gene>
    <name evidence="1" type="ORF">FHX41_1839</name>
</gene>